<sequence length="151" mass="16712">MNNRDFWAQKIRTAITAADAGPSETDLAGAPILTYWRPHVSRHGAPILWGIASGHPRLKGGWITTSQLVAIDVDRAWARTASRWYVLAQPFSAYEAKIAKGLGMEEAPSGFVQVDLPGYRPLDDVSLLGQLLMAWRDRIRQDDTGGDRNVQ</sequence>
<dbReference type="EMBL" id="CP022415">
    <property type="protein sequence ID" value="ASM70961.1"/>
    <property type="molecule type" value="Genomic_DNA"/>
</dbReference>
<keyword evidence="1" id="KW-0378">Hydrolase</keyword>
<keyword evidence="1" id="KW-0645">Protease</keyword>
<name>A0A221JW37_9RHOB</name>
<protein>
    <submittedName>
        <fullName evidence="1">ATP-dependent Lon protease</fullName>
    </submittedName>
</protein>
<keyword evidence="2" id="KW-1185">Reference proteome</keyword>
<proteinExistence type="predicted"/>
<dbReference type="GO" id="GO:0008233">
    <property type="term" value="F:peptidase activity"/>
    <property type="evidence" value="ECO:0007669"/>
    <property type="project" value="UniProtKB-KW"/>
</dbReference>
<dbReference type="RefSeq" id="WP_089422057.1">
    <property type="nucleotide sequence ID" value="NZ_CP022415.1"/>
</dbReference>
<accession>A0A221JW37</accession>
<reference evidence="1 2" key="1">
    <citation type="submission" date="2017-07" db="EMBL/GenBank/DDBJ databases">
        <title>Genome Sequence of Sulfitobacter pseudonitzschiae Strain SMR1 Isolated from a culture of the Diatom Skeletonema marinoi.</title>
        <authorList>
            <person name="Topel M."/>
            <person name="Pinder M.I.M."/>
            <person name="Johansson O.N."/>
            <person name="Kourtchenko O."/>
            <person name="Godhe A."/>
            <person name="Clarke A.K."/>
        </authorList>
    </citation>
    <scope>NUCLEOTIDE SEQUENCE [LARGE SCALE GENOMIC DNA]</scope>
    <source>
        <strain evidence="1 2">SMR1</strain>
    </source>
</reference>
<dbReference type="AlphaFoldDB" id="A0A221JW37"/>
<organism evidence="1 2">
    <name type="scientific">Pseudosulfitobacter pseudonitzschiae</name>
    <dbReference type="NCBI Taxonomy" id="1402135"/>
    <lineage>
        <taxon>Bacteria</taxon>
        <taxon>Pseudomonadati</taxon>
        <taxon>Pseudomonadota</taxon>
        <taxon>Alphaproteobacteria</taxon>
        <taxon>Rhodobacterales</taxon>
        <taxon>Roseobacteraceae</taxon>
        <taxon>Pseudosulfitobacter</taxon>
    </lineage>
</organism>
<dbReference type="KEGG" id="spse:SULPSESMR1_00122"/>
<dbReference type="GO" id="GO:0006508">
    <property type="term" value="P:proteolysis"/>
    <property type="evidence" value="ECO:0007669"/>
    <property type="project" value="UniProtKB-KW"/>
</dbReference>
<dbReference type="Proteomes" id="UP000199754">
    <property type="component" value="Chromosome"/>
</dbReference>
<dbReference type="OrthoDB" id="7870532at2"/>
<dbReference type="Pfam" id="PF20339">
    <property type="entry name" value="DUF6634"/>
    <property type="match status" value="1"/>
</dbReference>
<gene>
    <name evidence="1" type="ORF">SULPSESMR1_00122</name>
</gene>
<dbReference type="InterPro" id="IPR046574">
    <property type="entry name" value="DUF6634"/>
</dbReference>
<evidence type="ECO:0000313" key="1">
    <source>
        <dbReference type="EMBL" id="ASM70961.1"/>
    </source>
</evidence>
<evidence type="ECO:0000313" key="2">
    <source>
        <dbReference type="Proteomes" id="UP000199754"/>
    </source>
</evidence>